<keyword evidence="4" id="KW-1133">Transmembrane helix</keyword>
<comment type="similarity">
    <text evidence="1">Belongs to the UDP-glycosyltransferase family.</text>
</comment>
<keyword evidence="3" id="KW-0808">Transferase</keyword>
<dbReference type="SUPFAM" id="SSF53756">
    <property type="entry name" value="UDP-Glycosyltransferase/glycogen phosphorylase"/>
    <property type="match status" value="1"/>
</dbReference>
<evidence type="ECO:0000256" key="4">
    <source>
        <dbReference type="SAM" id="Phobius"/>
    </source>
</evidence>
<comment type="caution">
    <text evidence="6">The sequence shown here is derived from an EMBL/GenBank/DDBJ whole genome shotgun (WGS) entry which is preliminary data.</text>
</comment>
<dbReference type="CDD" id="cd03784">
    <property type="entry name" value="GT1_Gtf-like"/>
    <property type="match status" value="1"/>
</dbReference>
<sequence length="519" mass="60082">MPALRFLLFLTIAFKIDAAKILTVAPLPSLSHQIIYRPIHDELIRRGHEVTFITTNPAYPNGDAPKNLREIDVGPASYDMWTKEFNVNVFGKKDFLTKGVNKTVHLPPKIFGMQLAMEKVKEVIEDNHYDLLILQGWFRATMLLSHLHKVPVVKISSFTMMYDNALTAGAPSHPLYHPNSFQQRAYNLTWWEQIQEVYNSLSVEYKFYNNEDEETAMLRRFYPDIPDLNVLNDNVDMLHVNAHPMWDKNRPMPPNAEYIGFIHQKPPKPLPKDIQEYMDSSESGVIYMSFGTNIPPSKLPQNVKRMFLKVFSELPYDVLWKFDEDLPDLPQNVKISKWFPQSDIFRHPNLKLIITQGGLQTAEEAIMAGVPVVCMPFLGDQWLNGENFVHHGVGKMLDIETVTEEEFRDAIVTVITDERYRTRMSRLRELVLDRPLPPLARVLWALEHALRHGGRHLRSPAANLPARRYYELNLLAICITAALTLVSILGFAVYYLTKKLLRMFYIRFSVKPIITKYYN</sequence>
<dbReference type="AlphaFoldDB" id="A0A921ZJD5"/>
<dbReference type="PANTHER" id="PTHR48043:SF159">
    <property type="entry name" value="EG:EG0003.4 PROTEIN-RELATED"/>
    <property type="match status" value="1"/>
</dbReference>
<evidence type="ECO:0000256" key="3">
    <source>
        <dbReference type="ARBA" id="ARBA00022679"/>
    </source>
</evidence>
<dbReference type="EMBL" id="JH668609">
    <property type="protein sequence ID" value="KAG6459117.1"/>
    <property type="molecule type" value="Genomic_DNA"/>
</dbReference>
<keyword evidence="5" id="KW-0732">Signal</keyword>
<evidence type="ECO:0000256" key="1">
    <source>
        <dbReference type="ARBA" id="ARBA00009995"/>
    </source>
</evidence>
<feature type="signal peptide" evidence="5">
    <location>
        <begin position="1"/>
        <end position="18"/>
    </location>
</feature>
<accession>A0A921ZJD5</accession>
<evidence type="ECO:0000313" key="6">
    <source>
        <dbReference type="EMBL" id="KAG6459117.1"/>
    </source>
</evidence>
<dbReference type="InterPro" id="IPR050271">
    <property type="entry name" value="UDP-glycosyltransferase"/>
</dbReference>
<protein>
    <submittedName>
        <fullName evidence="6">UDP-glycosyltransferase</fullName>
    </submittedName>
</protein>
<gene>
    <name evidence="6" type="ORF">O3G_MSEX011193</name>
</gene>
<dbReference type="FunFam" id="3.40.50.2000:FF:000021">
    <property type="entry name" value="UDP-glucuronosyltransferase"/>
    <property type="match status" value="1"/>
</dbReference>
<feature type="chain" id="PRO_5037955256" evidence="5">
    <location>
        <begin position="19"/>
        <end position="519"/>
    </location>
</feature>
<keyword evidence="4" id="KW-0472">Membrane</keyword>
<dbReference type="InterPro" id="IPR002213">
    <property type="entry name" value="UDP_glucos_trans"/>
</dbReference>
<dbReference type="Proteomes" id="UP000791440">
    <property type="component" value="Unassembled WGS sequence"/>
</dbReference>
<proteinExistence type="inferred from homology"/>
<keyword evidence="4" id="KW-0812">Transmembrane</keyword>
<evidence type="ECO:0000256" key="5">
    <source>
        <dbReference type="SAM" id="SignalP"/>
    </source>
</evidence>
<feature type="transmembrane region" description="Helical" evidence="4">
    <location>
        <begin position="474"/>
        <end position="497"/>
    </location>
</feature>
<keyword evidence="2" id="KW-0328">Glycosyltransferase</keyword>
<name>A0A921ZJD5_MANSE</name>
<evidence type="ECO:0000256" key="2">
    <source>
        <dbReference type="ARBA" id="ARBA00022676"/>
    </source>
</evidence>
<keyword evidence="7" id="KW-1185">Reference proteome</keyword>
<organism evidence="6 7">
    <name type="scientific">Manduca sexta</name>
    <name type="common">Tobacco hawkmoth</name>
    <name type="synonym">Tobacco hornworm</name>
    <dbReference type="NCBI Taxonomy" id="7130"/>
    <lineage>
        <taxon>Eukaryota</taxon>
        <taxon>Metazoa</taxon>
        <taxon>Ecdysozoa</taxon>
        <taxon>Arthropoda</taxon>
        <taxon>Hexapoda</taxon>
        <taxon>Insecta</taxon>
        <taxon>Pterygota</taxon>
        <taxon>Neoptera</taxon>
        <taxon>Endopterygota</taxon>
        <taxon>Lepidoptera</taxon>
        <taxon>Glossata</taxon>
        <taxon>Ditrysia</taxon>
        <taxon>Bombycoidea</taxon>
        <taxon>Sphingidae</taxon>
        <taxon>Sphinginae</taxon>
        <taxon>Sphingini</taxon>
        <taxon>Manduca</taxon>
    </lineage>
</organism>
<dbReference type="GO" id="GO:0008194">
    <property type="term" value="F:UDP-glycosyltransferase activity"/>
    <property type="evidence" value="ECO:0007669"/>
    <property type="project" value="InterPro"/>
</dbReference>
<dbReference type="PANTHER" id="PTHR48043">
    <property type="entry name" value="EG:EG0003.4 PROTEIN-RELATED"/>
    <property type="match status" value="1"/>
</dbReference>
<evidence type="ECO:0000313" key="7">
    <source>
        <dbReference type="Proteomes" id="UP000791440"/>
    </source>
</evidence>
<reference evidence="6" key="1">
    <citation type="journal article" date="2016" name="Insect Biochem. Mol. Biol.">
        <title>Multifaceted biological insights from a draft genome sequence of the tobacco hornworm moth, Manduca sexta.</title>
        <authorList>
            <person name="Kanost M.R."/>
            <person name="Arrese E.L."/>
            <person name="Cao X."/>
            <person name="Chen Y.R."/>
            <person name="Chellapilla S."/>
            <person name="Goldsmith M.R."/>
            <person name="Grosse-Wilde E."/>
            <person name="Heckel D.G."/>
            <person name="Herndon N."/>
            <person name="Jiang H."/>
            <person name="Papanicolaou A."/>
            <person name="Qu J."/>
            <person name="Soulages J.L."/>
            <person name="Vogel H."/>
            <person name="Walters J."/>
            <person name="Waterhouse R.M."/>
            <person name="Ahn S.J."/>
            <person name="Almeida F.C."/>
            <person name="An C."/>
            <person name="Aqrawi P."/>
            <person name="Bretschneider A."/>
            <person name="Bryant W.B."/>
            <person name="Bucks S."/>
            <person name="Chao H."/>
            <person name="Chevignon G."/>
            <person name="Christen J.M."/>
            <person name="Clarke D.F."/>
            <person name="Dittmer N.T."/>
            <person name="Ferguson L.C.F."/>
            <person name="Garavelou S."/>
            <person name="Gordon K.H.J."/>
            <person name="Gunaratna R.T."/>
            <person name="Han Y."/>
            <person name="Hauser F."/>
            <person name="He Y."/>
            <person name="Heidel-Fischer H."/>
            <person name="Hirsh A."/>
            <person name="Hu Y."/>
            <person name="Jiang H."/>
            <person name="Kalra D."/>
            <person name="Klinner C."/>
            <person name="Konig C."/>
            <person name="Kovar C."/>
            <person name="Kroll A.R."/>
            <person name="Kuwar S.S."/>
            <person name="Lee S.L."/>
            <person name="Lehman R."/>
            <person name="Li K."/>
            <person name="Li Z."/>
            <person name="Liang H."/>
            <person name="Lovelace S."/>
            <person name="Lu Z."/>
            <person name="Mansfield J.H."/>
            <person name="McCulloch K.J."/>
            <person name="Mathew T."/>
            <person name="Morton B."/>
            <person name="Muzny D.M."/>
            <person name="Neunemann D."/>
            <person name="Ongeri F."/>
            <person name="Pauchet Y."/>
            <person name="Pu L.L."/>
            <person name="Pyrousis I."/>
            <person name="Rao X.J."/>
            <person name="Redding A."/>
            <person name="Roesel C."/>
            <person name="Sanchez-Gracia A."/>
            <person name="Schaack S."/>
            <person name="Shukla A."/>
            <person name="Tetreau G."/>
            <person name="Wang Y."/>
            <person name="Xiong G.H."/>
            <person name="Traut W."/>
            <person name="Walsh T.K."/>
            <person name="Worley K.C."/>
            <person name="Wu D."/>
            <person name="Wu W."/>
            <person name="Wu Y.Q."/>
            <person name="Zhang X."/>
            <person name="Zou Z."/>
            <person name="Zucker H."/>
            <person name="Briscoe A.D."/>
            <person name="Burmester T."/>
            <person name="Clem R.J."/>
            <person name="Feyereisen R."/>
            <person name="Grimmelikhuijzen C.J.P."/>
            <person name="Hamodrakas S.J."/>
            <person name="Hansson B.S."/>
            <person name="Huguet E."/>
            <person name="Jermiin L.S."/>
            <person name="Lan Q."/>
            <person name="Lehman H.K."/>
            <person name="Lorenzen M."/>
            <person name="Merzendorfer H."/>
            <person name="Michalopoulos I."/>
            <person name="Morton D.B."/>
            <person name="Muthukrishnan S."/>
            <person name="Oakeshott J.G."/>
            <person name="Palmer W."/>
            <person name="Park Y."/>
            <person name="Passarelli A.L."/>
            <person name="Rozas J."/>
            <person name="Schwartz L.M."/>
            <person name="Smith W."/>
            <person name="Southgate A."/>
            <person name="Vilcinskas A."/>
            <person name="Vogt R."/>
            <person name="Wang P."/>
            <person name="Werren J."/>
            <person name="Yu X.Q."/>
            <person name="Zhou J.J."/>
            <person name="Brown S.J."/>
            <person name="Scherer S.E."/>
            <person name="Richards S."/>
            <person name="Blissard G.W."/>
        </authorList>
    </citation>
    <scope>NUCLEOTIDE SEQUENCE</scope>
</reference>
<dbReference type="Pfam" id="PF00201">
    <property type="entry name" value="UDPGT"/>
    <property type="match status" value="1"/>
</dbReference>
<reference evidence="6" key="2">
    <citation type="submission" date="2020-12" db="EMBL/GenBank/DDBJ databases">
        <authorList>
            <person name="Kanost M."/>
        </authorList>
    </citation>
    <scope>NUCLEOTIDE SEQUENCE</scope>
</reference>
<dbReference type="Gene3D" id="3.40.50.2000">
    <property type="entry name" value="Glycogen Phosphorylase B"/>
    <property type="match status" value="2"/>
</dbReference>